<dbReference type="AlphaFoldDB" id="A0A6C0FV83"/>
<reference evidence="1 2" key="1">
    <citation type="submission" date="2020-01" db="EMBL/GenBank/DDBJ databases">
        <title>Paenibacillus sp. nov., isolated from tomato rhizosphere.</title>
        <authorList>
            <person name="Weon H.-Y."/>
            <person name="Lee S.A."/>
        </authorList>
    </citation>
    <scope>NUCLEOTIDE SEQUENCE [LARGE SCALE GENOMIC DNA]</scope>
    <source>
        <strain evidence="1 2">12200R-189</strain>
    </source>
</reference>
<dbReference type="KEGG" id="plyc:GXP70_08235"/>
<evidence type="ECO:0000313" key="2">
    <source>
        <dbReference type="Proteomes" id="UP000476064"/>
    </source>
</evidence>
<name>A0A6C0FV83_9BACL</name>
<gene>
    <name evidence="1" type="ORF">GXP70_08235</name>
</gene>
<proteinExistence type="predicted"/>
<dbReference type="RefSeq" id="WP_162356008.1">
    <property type="nucleotide sequence ID" value="NZ_CP048209.1"/>
</dbReference>
<dbReference type="PANTHER" id="PTHR42110:SF1">
    <property type="entry name" value="L-ASPARAGINASE, PUTATIVE (AFU_ORTHOLOGUE AFUA_3G11890)-RELATED"/>
    <property type="match status" value="1"/>
</dbReference>
<dbReference type="EMBL" id="CP048209">
    <property type="protein sequence ID" value="QHT59942.1"/>
    <property type="molecule type" value="Genomic_DNA"/>
</dbReference>
<dbReference type="InterPro" id="IPR010349">
    <property type="entry name" value="Asparaginase_II"/>
</dbReference>
<dbReference type="PANTHER" id="PTHR42110">
    <property type="entry name" value="L-ASPARAGINASE, PUTATIVE (AFU_ORTHOLOGUE AFUA_3G11890)-RELATED"/>
    <property type="match status" value="1"/>
</dbReference>
<dbReference type="Pfam" id="PF06089">
    <property type="entry name" value="Asparaginase_II"/>
    <property type="match status" value="1"/>
</dbReference>
<evidence type="ECO:0000313" key="1">
    <source>
        <dbReference type="EMBL" id="QHT59942.1"/>
    </source>
</evidence>
<sequence>MEKPTVTDVLGVPLVIATRGGVIENVHGGHAAVVSADGAIMAEAGNASVWTYMRSTAKPVQALPAIMGGVLEAYGLGDDAVALMCASHQGTPAHIAVLERMLAQTGVREEQLVFAPQLPANLEARDEVIRRGGQPRKLYHVCAGKHIGMLALCKVRGWPMETYAEREHPLQQELLRTVAALADLEPEAVGCAIDGCGLPVFALPLWRLALIYARFAAWDAAAADGGPDSPVAAAPTGGAMAAAAGRIAAAMRRHPALVEGPGRLASAMLGDGNVVAKSGAQGVFVFALGREGIAGVVKLADGTETPWPEAVCAMLAQMGLGRELIARIRQQIPPEMRNDAGQVTGRREPCLELRRNIGR</sequence>
<organism evidence="1 2">
    <name type="scientific">Paenibacillus lycopersici</name>
    <dbReference type="NCBI Taxonomy" id="2704462"/>
    <lineage>
        <taxon>Bacteria</taxon>
        <taxon>Bacillati</taxon>
        <taxon>Bacillota</taxon>
        <taxon>Bacilli</taxon>
        <taxon>Bacillales</taxon>
        <taxon>Paenibacillaceae</taxon>
        <taxon>Paenibacillus</taxon>
    </lineage>
</organism>
<protein>
    <submittedName>
        <fullName evidence="1">Asparaginase</fullName>
    </submittedName>
</protein>
<accession>A0A6C0FV83</accession>
<keyword evidence="2" id="KW-1185">Reference proteome</keyword>
<dbReference type="Proteomes" id="UP000476064">
    <property type="component" value="Chromosome"/>
</dbReference>